<accession>A0A7G9GBI5</accession>
<keyword evidence="6" id="KW-1185">Reference proteome</keyword>
<dbReference type="GO" id="GO:0000166">
    <property type="term" value="F:nucleotide binding"/>
    <property type="evidence" value="ECO:0007669"/>
    <property type="project" value="InterPro"/>
</dbReference>
<dbReference type="PANTHER" id="PTHR22604:SF105">
    <property type="entry name" value="TRANS-1,2-DIHYDROBENZENE-1,2-DIOL DEHYDROGENASE"/>
    <property type="match status" value="1"/>
</dbReference>
<dbReference type="AlphaFoldDB" id="A0A7G9GBI5"/>
<dbReference type="Gene3D" id="3.30.360.10">
    <property type="entry name" value="Dihydrodipicolinate Reductase, domain 2"/>
    <property type="match status" value="1"/>
</dbReference>
<dbReference type="KEGG" id="whj:H9Q79_14940"/>
<comment type="similarity">
    <text evidence="1">Belongs to the Gfo/Idh/MocA family.</text>
</comment>
<dbReference type="InterPro" id="IPR000683">
    <property type="entry name" value="Gfo/Idh/MocA-like_OxRdtase_N"/>
</dbReference>
<feature type="domain" description="Gfo/Idh/MocA-like oxidoreductase N-terminal" evidence="3">
    <location>
        <begin position="8"/>
        <end position="124"/>
    </location>
</feature>
<dbReference type="Pfam" id="PF22725">
    <property type="entry name" value="GFO_IDH_MocA_C3"/>
    <property type="match status" value="1"/>
</dbReference>
<sequence length="344" mass="38916">MSERKARWAIWSVGNIANRVIIEMREATEYDVAAVCSSNINKAQKFIEDNGLSEAKAYDDIKEVLKREDIDIVYIASPPWLHVEHCCQVMESGKAVLCEKPMTLNYQDAVDIAYCARKNHVFCAEGIWSNYFPAVKKMREWIGAGRIGNVVEIITTFGFPMCEIGNPSDMSHWGNKMSSGGGALSQFGCYNVNLSQYVYGQKPEEILGKSQRLPFEDGSDVNTAFILSYDGGARHSMVSCSWDARTVSDSRISGTKGEIVIGRPFFAPFRAELYTHKDHFWYNDLEETFEDPYGGTGREGFKYQFDAVSKYVTEGRTEAEEVPLQYSLDLAYTMEQIRKTLKMI</sequence>
<gene>
    <name evidence="5" type="ORF">H9Q79_14940</name>
</gene>
<feature type="domain" description="GFO/IDH/MocA-like oxidoreductase" evidence="4">
    <location>
        <begin position="135"/>
        <end position="259"/>
    </location>
</feature>
<dbReference type="SUPFAM" id="SSF51735">
    <property type="entry name" value="NAD(P)-binding Rossmann-fold domains"/>
    <property type="match status" value="1"/>
</dbReference>
<evidence type="ECO:0000313" key="6">
    <source>
        <dbReference type="Proteomes" id="UP000515860"/>
    </source>
</evidence>
<evidence type="ECO:0000256" key="1">
    <source>
        <dbReference type="ARBA" id="ARBA00010928"/>
    </source>
</evidence>
<dbReference type="SUPFAM" id="SSF55347">
    <property type="entry name" value="Glyceraldehyde-3-phosphate dehydrogenase-like, C-terminal domain"/>
    <property type="match status" value="1"/>
</dbReference>
<dbReference type="InterPro" id="IPR055170">
    <property type="entry name" value="GFO_IDH_MocA-like_dom"/>
</dbReference>
<evidence type="ECO:0000259" key="3">
    <source>
        <dbReference type="Pfam" id="PF01408"/>
    </source>
</evidence>
<proteinExistence type="inferred from homology"/>
<evidence type="ECO:0000256" key="2">
    <source>
        <dbReference type="ARBA" id="ARBA00023002"/>
    </source>
</evidence>
<dbReference type="PANTHER" id="PTHR22604">
    <property type="entry name" value="OXIDOREDUCTASES"/>
    <property type="match status" value="1"/>
</dbReference>
<dbReference type="Pfam" id="PF01408">
    <property type="entry name" value="GFO_IDH_MocA"/>
    <property type="match status" value="1"/>
</dbReference>
<dbReference type="Gene3D" id="3.40.50.720">
    <property type="entry name" value="NAD(P)-binding Rossmann-like Domain"/>
    <property type="match status" value="1"/>
</dbReference>
<dbReference type="RefSeq" id="WP_118648563.1">
    <property type="nucleotide sequence ID" value="NZ_CP060635.1"/>
</dbReference>
<dbReference type="InterPro" id="IPR036291">
    <property type="entry name" value="NAD(P)-bd_dom_sf"/>
</dbReference>
<dbReference type="Proteomes" id="UP000515860">
    <property type="component" value="Chromosome"/>
</dbReference>
<keyword evidence="2" id="KW-0560">Oxidoreductase</keyword>
<organism evidence="5 6">
    <name type="scientific">Wansuia hejianensis</name>
    <dbReference type="NCBI Taxonomy" id="2763667"/>
    <lineage>
        <taxon>Bacteria</taxon>
        <taxon>Bacillati</taxon>
        <taxon>Bacillota</taxon>
        <taxon>Clostridia</taxon>
        <taxon>Lachnospirales</taxon>
        <taxon>Lachnospiraceae</taxon>
        <taxon>Wansuia</taxon>
    </lineage>
</organism>
<reference evidence="5 6" key="1">
    <citation type="submission" date="2020-08" db="EMBL/GenBank/DDBJ databases">
        <authorList>
            <person name="Liu C."/>
            <person name="Sun Q."/>
        </authorList>
    </citation>
    <scope>NUCLEOTIDE SEQUENCE [LARGE SCALE GENOMIC DNA]</scope>
    <source>
        <strain evidence="5 6">NSJ-29</strain>
    </source>
</reference>
<evidence type="ECO:0000313" key="5">
    <source>
        <dbReference type="EMBL" id="QNM08167.1"/>
    </source>
</evidence>
<protein>
    <submittedName>
        <fullName evidence="5">Gfo/Idh/MocA family oxidoreductase</fullName>
    </submittedName>
</protein>
<name>A0A7G9GBI5_9FIRM</name>
<dbReference type="GO" id="GO:0016491">
    <property type="term" value="F:oxidoreductase activity"/>
    <property type="evidence" value="ECO:0007669"/>
    <property type="project" value="UniProtKB-KW"/>
</dbReference>
<evidence type="ECO:0000259" key="4">
    <source>
        <dbReference type="Pfam" id="PF22725"/>
    </source>
</evidence>
<dbReference type="InterPro" id="IPR050984">
    <property type="entry name" value="Gfo/Idh/MocA_domain"/>
</dbReference>
<dbReference type="EMBL" id="CP060635">
    <property type="protein sequence ID" value="QNM08167.1"/>
    <property type="molecule type" value="Genomic_DNA"/>
</dbReference>